<feature type="domain" description="UPF0261" evidence="1">
    <location>
        <begin position="7"/>
        <end position="182"/>
    </location>
</feature>
<dbReference type="InterPro" id="IPR008322">
    <property type="entry name" value="UPF0261"/>
</dbReference>
<organism evidence="3">
    <name type="scientific">freshwater metagenome</name>
    <dbReference type="NCBI Taxonomy" id="449393"/>
    <lineage>
        <taxon>unclassified sequences</taxon>
        <taxon>metagenomes</taxon>
        <taxon>ecological metagenomes</taxon>
    </lineage>
</organism>
<gene>
    <name evidence="3" type="ORF">UFOPK3181_00221</name>
    <name evidence="4" type="ORF">UFOPK3520_00088</name>
</gene>
<protein>
    <submittedName>
        <fullName evidence="3">Unannotated protein</fullName>
    </submittedName>
</protein>
<dbReference type="Gene3D" id="3.40.50.12030">
    <property type="entry name" value="Uncharacterised protein family UPF0261, NC domain"/>
    <property type="match status" value="1"/>
</dbReference>
<reference evidence="3" key="1">
    <citation type="submission" date="2020-05" db="EMBL/GenBank/DDBJ databases">
        <authorList>
            <person name="Chiriac C."/>
            <person name="Salcher M."/>
            <person name="Ghai R."/>
            <person name="Kavagutti S V."/>
        </authorList>
    </citation>
    <scope>NUCLEOTIDE SEQUENCE</scope>
</reference>
<dbReference type="AlphaFoldDB" id="A0A6J6ZHD3"/>
<evidence type="ECO:0000259" key="2">
    <source>
        <dbReference type="Pfam" id="PF23189"/>
    </source>
</evidence>
<dbReference type="InterPro" id="IPR044122">
    <property type="entry name" value="UPF0261_N"/>
</dbReference>
<dbReference type="Pfam" id="PF06792">
    <property type="entry name" value="UPF0261"/>
    <property type="match status" value="1"/>
</dbReference>
<dbReference type="EMBL" id="CAFBSF010000002">
    <property type="protein sequence ID" value="CAB5239151.1"/>
    <property type="molecule type" value="Genomic_DNA"/>
</dbReference>
<dbReference type="Pfam" id="PF23189">
    <property type="entry name" value="UPF0261_C"/>
    <property type="match status" value="1"/>
</dbReference>
<dbReference type="PIRSF" id="PIRSF033271">
    <property type="entry name" value="UCP033271"/>
    <property type="match status" value="1"/>
</dbReference>
<evidence type="ECO:0000259" key="1">
    <source>
        <dbReference type="Pfam" id="PF06792"/>
    </source>
</evidence>
<proteinExistence type="predicted"/>
<accession>A0A6J6ZHD3</accession>
<dbReference type="PANTHER" id="PTHR31862">
    <property type="entry name" value="UPF0261 DOMAIN PROTEIN (AFU_ORTHOLOGUE AFUA_1G10120)"/>
    <property type="match status" value="1"/>
</dbReference>
<dbReference type="NCBIfam" id="NF002674">
    <property type="entry name" value="PRK02399.1-2"/>
    <property type="match status" value="1"/>
</dbReference>
<name>A0A6J6ZHD3_9ZZZZ</name>
<dbReference type="EMBL" id="CAFABG010000008">
    <property type="protein sequence ID" value="CAB4821211.1"/>
    <property type="molecule type" value="Genomic_DNA"/>
</dbReference>
<dbReference type="PANTHER" id="PTHR31862:SF1">
    <property type="entry name" value="UPF0261 DOMAIN PROTEIN (AFU_ORTHOLOGUE AFUA_1G10120)"/>
    <property type="match status" value="1"/>
</dbReference>
<feature type="domain" description="UPF0261" evidence="2">
    <location>
        <begin position="189"/>
        <end position="403"/>
    </location>
</feature>
<dbReference type="Gene3D" id="3.40.50.12020">
    <property type="entry name" value="Uncharacterised protein family UPF0261, NN domain"/>
    <property type="match status" value="1"/>
</dbReference>
<evidence type="ECO:0000313" key="4">
    <source>
        <dbReference type="EMBL" id="CAB5239151.1"/>
    </source>
</evidence>
<dbReference type="InterPro" id="IPR051353">
    <property type="entry name" value="Tobamovirus_resist_UPF0261"/>
</dbReference>
<evidence type="ECO:0000313" key="3">
    <source>
        <dbReference type="EMBL" id="CAB4821211.1"/>
    </source>
</evidence>
<sequence length="408" mass="43120">MKSNAAKTVLLIGTLDTKSDEYTYARARFHSAGVRTIMVNVGVLGDTTQDVDVSNSQVAAAGDSNLQALRESHDRGHAISVMTSGAALIVQSLFAKGEFDGIFALGGSGGSTIASASMRSLPIGLPKVLVSTLVTSSAAAFVGDSDMALFASVVDIAGINSLSSQIISQAADAMIGMLNSQQDRFQSTKKLIAASMFGVTTECVTDARKHIESHGYEVITFHMTGSGGRSMEKLISEGFMHGVLDVTTTEICDEIVGGVLSAGPNRLTAATTHGIPQVISLGALDMVNFGASNTVPTKFSHRNLYAHNENVTLMRTNAEECEKIALDICSKLSLSKAPVCLFIPLKGVSSIAVAGAPFHDPIADEALFSTFRRHIPRHVELVELDHAINDAQFSRALATKLITYVDQS</sequence>
<dbReference type="CDD" id="cd15488">
    <property type="entry name" value="Tm-1-like"/>
    <property type="match status" value="1"/>
</dbReference>
<dbReference type="InterPro" id="IPR056778">
    <property type="entry name" value="UPF0261_C"/>
</dbReference>